<reference evidence="2 3" key="1">
    <citation type="journal article" date="2019" name="Nat. Ecol. Evol.">
        <title>Megaphylogeny resolves global patterns of mushroom evolution.</title>
        <authorList>
            <person name="Varga T."/>
            <person name="Krizsan K."/>
            <person name="Foldi C."/>
            <person name="Dima B."/>
            <person name="Sanchez-Garcia M."/>
            <person name="Sanchez-Ramirez S."/>
            <person name="Szollosi G.J."/>
            <person name="Szarkandi J.G."/>
            <person name="Papp V."/>
            <person name="Albert L."/>
            <person name="Andreopoulos W."/>
            <person name="Angelini C."/>
            <person name="Antonin V."/>
            <person name="Barry K.W."/>
            <person name="Bougher N.L."/>
            <person name="Buchanan P."/>
            <person name="Buyck B."/>
            <person name="Bense V."/>
            <person name="Catcheside P."/>
            <person name="Chovatia M."/>
            <person name="Cooper J."/>
            <person name="Damon W."/>
            <person name="Desjardin D."/>
            <person name="Finy P."/>
            <person name="Geml J."/>
            <person name="Haridas S."/>
            <person name="Hughes K."/>
            <person name="Justo A."/>
            <person name="Karasinski D."/>
            <person name="Kautmanova I."/>
            <person name="Kiss B."/>
            <person name="Kocsube S."/>
            <person name="Kotiranta H."/>
            <person name="LaButti K.M."/>
            <person name="Lechner B.E."/>
            <person name="Liimatainen K."/>
            <person name="Lipzen A."/>
            <person name="Lukacs Z."/>
            <person name="Mihaltcheva S."/>
            <person name="Morgado L.N."/>
            <person name="Niskanen T."/>
            <person name="Noordeloos M.E."/>
            <person name="Ohm R.A."/>
            <person name="Ortiz-Santana B."/>
            <person name="Ovrebo C."/>
            <person name="Racz N."/>
            <person name="Riley R."/>
            <person name="Savchenko A."/>
            <person name="Shiryaev A."/>
            <person name="Soop K."/>
            <person name="Spirin V."/>
            <person name="Szebenyi C."/>
            <person name="Tomsovsky M."/>
            <person name="Tulloss R.E."/>
            <person name="Uehling J."/>
            <person name="Grigoriev I.V."/>
            <person name="Vagvolgyi C."/>
            <person name="Papp T."/>
            <person name="Martin F.M."/>
            <person name="Miettinen O."/>
            <person name="Hibbett D.S."/>
            <person name="Nagy L.G."/>
        </authorList>
    </citation>
    <scope>NUCLEOTIDE SEQUENCE [LARGE SCALE GENOMIC DNA]</scope>
    <source>
        <strain evidence="2 3">FP101781</strain>
    </source>
</reference>
<accession>A0A4Y7TC16</accession>
<dbReference type="Proteomes" id="UP000298030">
    <property type="component" value="Unassembled WGS sequence"/>
</dbReference>
<evidence type="ECO:0000313" key="3">
    <source>
        <dbReference type="Proteomes" id="UP000298030"/>
    </source>
</evidence>
<sequence>MRSQDGGQEQEPERARLDKMVTYVSRIARIQVELEAEVGSQPKRLNGASNHNVDDSDSSHRPFPLVSVLRLPPRLLHPILNPLITLTAPGEGYGLQLIASTLAVACNDLIDAPPVQAKCKPHLMSMGSCLSVRHTDEPQAWSWRLTLFGWPPSGRLAVPPFGTRSRSRHPTTQSPTRIHDVHNEAPAPSYGDYAWRCASSVGSAAVSRWYPPLQNREPSRSKRNSDSLVEESSLPRRSIGAPTTQGAYTCFPPISGFSGCNNGEVAPIVLAFKPGQLGGDVDNCALAWGLRNGDVAIPMVFDSRGDGRGVWVPLRLYMFAEYHEQLL</sequence>
<protein>
    <submittedName>
        <fullName evidence="2">Uncharacterized protein</fullName>
    </submittedName>
</protein>
<feature type="region of interest" description="Disordered" evidence="1">
    <location>
        <begin position="41"/>
        <end position="60"/>
    </location>
</feature>
<name>A0A4Y7TC16_COPMI</name>
<dbReference type="AlphaFoldDB" id="A0A4Y7TC16"/>
<organism evidence="2 3">
    <name type="scientific">Coprinellus micaceus</name>
    <name type="common">Glistening ink-cap mushroom</name>
    <name type="synonym">Coprinus micaceus</name>
    <dbReference type="NCBI Taxonomy" id="71717"/>
    <lineage>
        <taxon>Eukaryota</taxon>
        <taxon>Fungi</taxon>
        <taxon>Dikarya</taxon>
        <taxon>Basidiomycota</taxon>
        <taxon>Agaricomycotina</taxon>
        <taxon>Agaricomycetes</taxon>
        <taxon>Agaricomycetidae</taxon>
        <taxon>Agaricales</taxon>
        <taxon>Agaricineae</taxon>
        <taxon>Psathyrellaceae</taxon>
        <taxon>Coprinellus</taxon>
    </lineage>
</organism>
<feature type="region of interest" description="Disordered" evidence="1">
    <location>
        <begin position="159"/>
        <end position="184"/>
    </location>
</feature>
<feature type="region of interest" description="Disordered" evidence="1">
    <location>
        <begin position="212"/>
        <end position="240"/>
    </location>
</feature>
<dbReference type="EMBL" id="QPFP01000018">
    <property type="protein sequence ID" value="TEB31716.1"/>
    <property type="molecule type" value="Genomic_DNA"/>
</dbReference>
<gene>
    <name evidence="2" type="ORF">FA13DRAFT_1844527</name>
</gene>
<comment type="caution">
    <text evidence="2">The sequence shown here is derived from an EMBL/GenBank/DDBJ whole genome shotgun (WGS) entry which is preliminary data.</text>
</comment>
<evidence type="ECO:0000256" key="1">
    <source>
        <dbReference type="SAM" id="MobiDB-lite"/>
    </source>
</evidence>
<evidence type="ECO:0000313" key="2">
    <source>
        <dbReference type="EMBL" id="TEB31716.1"/>
    </source>
</evidence>
<keyword evidence="3" id="KW-1185">Reference proteome</keyword>
<proteinExistence type="predicted"/>